<dbReference type="STRING" id="419481.SAMN05216233_101176"/>
<comment type="catalytic activity">
    <reaction evidence="11 13">
        <text>ATP + H2O = ADP + phosphate + H(+)</text>
        <dbReference type="Rhea" id="RHEA:13065"/>
        <dbReference type="ChEBI" id="CHEBI:15377"/>
        <dbReference type="ChEBI" id="CHEBI:15378"/>
        <dbReference type="ChEBI" id="CHEBI:30616"/>
        <dbReference type="ChEBI" id="CHEBI:43474"/>
        <dbReference type="ChEBI" id="CHEBI:456216"/>
        <dbReference type="EC" id="5.6.2.3"/>
    </reaction>
</comment>
<comment type="similarity">
    <text evidence="1 13">Belongs to the helicase family. DnaB subfamily.</text>
</comment>
<evidence type="ECO:0000259" key="15">
    <source>
        <dbReference type="PROSITE" id="PS51199"/>
    </source>
</evidence>
<keyword evidence="9" id="KW-0413">Isomerase</keyword>
<organism evidence="16 17">
    <name type="scientific">Desulfoluna spongiiphila</name>
    <dbReference type="NCBI Taxonomy" id="419481"/>
    <lineage>
        <taxon>Bacteria</taxon>
        <taxon>Pseudomonadati</taxon>
        <taxon>Thermodesulfobacteriota</taxon>
        <taxon>Desulfobacteria</taxon>
        <taxon>Desulfobacterales</taxon>
        <taxon>Desulfolunaceae</taxon>
        <taxon>Desulfoluna</taxon>
    </lineage>
</organism>
<dbReference type="GO" id="GO:0003677">
    <property type="term" value="F:DNA binding"/>
    <property type="evidence" value="ECO:0007669"/>
    <property type="project" value="UniProtKB-UniRule"/>
</dbReference>
<dbReference type="Gene3D" id="3.40.50.300">
    <property type="entry name" value="P-loop containing nucleotide triphosphate hydrolases"/>
    <property type="match status" value="1"/>
</dbReference>
<dbReference type="InterPro" id="IPR007692">
    <property type="entry name" value="DNA_helicase_DnaB"/>
</dbReference>
<dbReference type="EC" id="5.6.2.3" evidence="12 13"/>
<dbReference type="InterPro" id="IPR036185">
    <property type="entry name" value="DNA_heli_DnaB-like_N_sf"/>
</dbReference>
<dbReference type="Proteomes" id="UP000198870">
    <property type="component" value="Unassembled WGS sequence"/>
</dbReference>
<keyword evidence="8 13" id="KW-0238">DNA-binding</keyword>
<dbReference type="GO" id="GO:0005524">
    <property type="term" value="F:ATP binding"/>
    <property type="evidence" value="ECO:0007669"/>
    <property type="project" value="UniProtKB-UniRule"/>
</dbReference>
<dbReference type="SUPFAM" id="SSF52540">
    <property type="entry name" value="P-loop containing nucleoside triphosphate hydrolases"/>
    <property type="match status" value="1"/>
</dbReference>
<dbReference type="FunFam" id="3.40.50.300:FF:000076">
    <property type="entry name" value="Replicative DNA helicase"/>
    <property type="match status" value="1"/>
</dbReference>
<accession>A0A1G5AH35</accession>
<protein>
    <recommendedName>
        <fullName evidence="12 13">Replicative DNA helicase</fullName>
        <ecNumber evidence="12 13">5.6.2.3</ecNumber>
    </recommendedName>
</protein>
<keyword evidence="4 13" id="KW-0547">Nucleotide-binding</keyword>
<keyword evidence="2 13" id="KW-0639">Primosome</keyword>
<dbReference type="RefSeq" id="WP_319016577.1">
    <property type="nucleotide sequence ID" value="NZ_FMUX01000001.1"/>
</dbReference>
<sequence>MITNFAPTKPRKKSSGNRSMGGYPSSEEGSTRAKLPPNALDAEESILSSVLIDNDTLVDVIEMLTPTDFYKPAHEKIFESMAELFARSEPVDIVTLANRLKEKGQLDEVGGAAYLSQLVDRAPYSVNAVKHAEIIRDKSSLRRMIETCSHIINDCMEEQGAVESIIDTAEGSIYEISNSKIKPSFSHINDLINSNITTLEERQNSGSDFTGVPTGYTQVDKLTSGLQKTDLIILAARPSMGKTAFVLNLARNVAVLEEKLVAIFSLEMGCEQLSMRLLTAEARVNSEKLKSGTIGAEDWERVTEAAGVISQAPLYIDDTPNISVMEIRAKCRRLKADRELGLIIVDYLQLMRGSGTTGDRRDLEIAEISRSLKGLAKEMDVPVIALSQLNRMLEQRAEKRPLLSDLRESGSLEQDADIVAFIYRDEVYNKEENNPNKGKAEIIVAKNRNGAVGTAHLTFIGKYTRFENAAIGDYALPDSE</sequence>
<dbReference type="InterPro" id="IPR007694">
    <property type="entry name" value="DNA_helicase_DnaB-like_C"/>
</dbReference>
<dbReference type="PROSITE" id="PS51199">
    <property type="entry name" value="SF4_HELICASE"/>
    <property type="match status" value="1"/>
</dbReference>
<dbReference type="Pfam" id="PF00772">
    <property type="entry name" value="DnaB"/>
    <property type="match status" value="1"/>
</dbReference>
<comment type="function">
    <text evidence="10 13">The main replicative DNA helicase, it participates in initiation and elongation during chromosome replication. Travels ahead of the DNA replisome, separating dsDNA into templates for DNA synthesis. A processive ATP-dependent 5'-3' DNA helicase it has DNA-dependent ATPase activity.</text>
</comment>
<evidence type="ECO:0000256" key="3">
    <source>
        <dbReference type="ARBA" id="ARBA00022705"/>
    </source>
</evidence>
<reference evidence="16 17" key="1">
    <citation type="submission" date="2016-10" db="EMBL/GenBank/DDBJ databases">
        <authorList>
            <person name="de Groot N.N."/>
        </authorList>
    </citation>
    <scope>NUCLEOTIDE SEQUENCE [LARGE SCALE GENOMIC DNA]</scope>
    <source>
        <strain evidence="16 17">AA1</strain>
    </source>
</reference>
<evidence type="ECO:0000256" key="10">
    <source>
        <dbReference type="ARBA" id="ARBA00044932"/>
    </source>
</evidence>
<evidence type="ECO:0000256" key="5">
    <source>
        <dbReference type="ARBA" id="ARBA00022801"/>
    </source>
</evidence>
<feature type="domain" description="SF4 helicase" evidence="15">
    <location>
        <begin position="205"/>
        <end position="473"/>
    </location>
</feature>
<evidence type="ECO:0000256" key="14">
    <source>
        <dbReference type="SAM" id="MobiDB-lite"/>
    </source>
</evidence>
<dbReference type="Pfam" id="PF03796">
    <property type="entry name" value="DnaB_C"/>
    <property type="match status" value="1"/>
</dbReference>
<name>A0A1G5AH35_9BACT</name>
<dbReference type="NCBIfam" id="NF004384">
    <property type="entry name" value="PRK05748.1"/>
    <property type="match status" value="1"/>
</dbReference>
<dbReference type="InterPro" id="IPR007693">
    <property type="entry name" value="DNA_helicase_DnaB-like_N"/>
</dbReference>
<evidence type="ECO:0000256" key="1">
    <source>
        <dbReference type="ARBA" id="ARBA00008428"/>
    </source>
</evidence>
<dbReference type="GO" id="GO:0016887">
    <property type="term" value="F:ATP hydrolysis activity"/>
    <property type="evidence" value="ECO:0007669"/>
    <property type="project" value="RHEA"/>
</dbReference>
<dbReference type="GO" id="GO:0006269">
    <property type="term" value="P:DNA replication, synthesis of primer"/>
    <property type="evidence" value="ECO:0007669"/>
    <property type="project" value="UniProtKB-UniRule"/>
</dbReference>
<proteinExistence type="inferred from homology"/>
<keyword evidence="17" id="KW-1185">Reference proteome</keyword>
<evidence type="ECO:0000313" key="17">
    <source>
        <dbReference type="Proteomes" id="UP000198870"/>
    </source>
</evidence>
<dbReference type="InterPro" id="IPR016136">
    <property type="entry name" value="DNA_helicase_N/primase_C"/>
</dbReference>
<keyword evidence="5 13" id="KW-0378">Hydrolase</keyword>
<keyword evidence="6 13" id="KW-0347">Helicase</keyword>
<dbReference type="Gene3D" id="1.10.860.10">
    <property type="entry name" value="DNAb Helicase, Chain A"/>
    <property type="match status" value="1"/>
</dbReference>
<dbReference type="PANTHER" id="PTHR30153">
    <property type="entry name" value="REPLICATIVE DNA HELICASE DNAB"/>
    <property type="match status" value="1"/>
</dbReference>
<dbReference type="FunFam" id="1.10.860.10:FF:000001">
    <property type="entry name" value="Replicative DNA helicase"/>
    <property type="match status" value="1"/>
</dbReference>
<evidence type="ECO:0000256" key="13">
    <source>
        <dbReference type="RuleBase" id="RU362085"/>
    </source>
</evidence>
<dbReference type="GO" id="GO:0043139">
    <property type="term" value="F:5'-3' DNA helicase activity"/>
    <property type="evidence" value="ECO:0007669"/>
    <property type="project" value="UniProtKB-EC"/>
</dbReference>
<evidence type="ECO:0000256" key="2">
    <source>
        <dbReference type="ARBA" id="ARBA00022515"/>
    </source>
</evidence>
<feature type="region of interest" description="Disordered" evidence="14">
    <location>
        <begin position="1"/>
        <end position="35"/>
    </location>
</feature>
<gene>
    <name evidence="16" type="ORF">SAMN05216233_101176</name>
</gene>
<dbReference type="EMBL" id="FMUX01000001">
    <property type="protein sequence ID" value="SCX77151.1"/>
    <property type="molecule type" value="Genomic_DNA"/>
</dbReference>
<evidence type="ECO:0000256" key="4">
    <source>
        <dbReference type="ARBA" id="ARBA00022741"/>
    </source>
</evidence>
<keyword evidence="7 13" id="KW-0067">ATP-binding</keyword>
<evidence type="ECO:0000256" key="6">
    <source>
        <dbReference type="ARBA" id="ARBA00022806"/>
    </source>
</evidence>
<evidence type="ECO:0000256" key="7">
    <source>
        <dbReference type="ARBA" id="ARBA00022840"/>
    </source>
</evidence>
<evidence type="ECO:0000256" key="8">
    <source>
        <dbReference type="ARBA" id="ARBA00023125"/>
    </source>
</evidence>
<dbReference type="PANTHER" id="PTHR30153:SF2">
    <property type="entry name" value="REPLICATIVE DNA HELICASE"/>
    <property type="match status" value="1"/>
</dbReference>
<dbReference type="GO" id="GO:0005829">
    <property type="term" value="C:cytosol"/>
    <property type="evidence" value="ECO:0007669"/>
    <property type="project" value="TreeGrafter"/>
</dbReference>
<evidence type="ECO:0000256" key="11">
    <source>
        <dbReference type="ARBA" id="ARBA00048954"/>
    </source>
</evidence>
<dbReference type="CDD" id="cd00984">
    <property type="entry name" value="DnaB_C"/>
    <property type="match status" value="1"/>
</dbReference>
<evidence type="ECO:0000256" key="9">
    <source>
        <dbReference type="ARBA" id="ARBA00023235"/>
    </source>
</evidence>
<dbReference type="NCBIfam" id="TIGR00665">
    <property type="entry name" value="DnaB"/>
    <property type="match status" value="1"/>
</dbReference>
<dbReference type="InterPro" id="IPR027417">
    <property type="entry name" value="P-loop_NTPase"/>
</dbReference>
<keyword evidence="3 13" id="KW-0235">DNA replication</keyword>
<dbReference type="AlphaFoldDB" id="A0A1G5AH35"/>
<dbReference type="GO" id="GO:1990077">
    <property type="term" value="C:primosome complex"/>
    <property type="evidence" value="ECO:0007669"/>
    <property type="project" value="UniProtKB-UniRule"/>
</dbReference>
<dbReference type="GO" id="GO:0042802">
    <property type="term" value="F:identical protein binding"/>
    <property type="evidence" value="ECO:0007669"/>
    <property type="project" value="UniProtKB-ARBA"/>
</dbReference>
<dbReference type="SUPFAM" id="SSF48024">
    <property type="entry name" value="N-terminal domain of DnaB helicase"/>
    <property type="match status" value="1"/>
</dbReference>
<evidence type="ECO:0000313" key="16">
    <source>
        <dbReference type="EMBL" id="SCX77151.1"/>
    </source>
</evidence>
<evidence type="ECO:0000256" key="12">
    <source>
        <dbReference type="NCBIfam" id="TIGR00665"/>
    </source>
</evidence>